<dbReference type="GO" id="GO:0046872">
    <property type="term" value="F:metal ion binding"/>
    <property type="evidence" value="ECO:0007669"/>
    <property type="project" value="UniProtKB-KW"/>
</dbReference>
<evidence type="ECO:0000313" key="9">
    <source>
        <dbReference type="EMBL" id="QPH53296.1"/>
    </source>
</evidence>
<dbReference type="RefSeq" id="WP_196102507.1">
    <property type="nucleotide sequence ID" value="NZ_CP064942.1"/>
</dbReference>
<reference evidence="9 10" key="1">
    <citation type="submission" date="2020-11" db="EMBL/GenBank/DDBJ databases">
        <title>Description of Pontivivens ytuae sp. nov. isolated from deep sea sediment of Mariana Trench.</title>
        <authorList>
            <person name="Wang Z."/>
            <person name="Sun Q.-L."/>
            <person name="Xu X.-D."/>
            <person name="Tang Y.-Z."/>
            <person name="Zhang J."/>
        </authorList>
    </citation>
    <scope>NUCLEOTIDE SEQUENCE [LARGE SCALE GENOMIC DNA]</scope>
    <source>
        <strain evidence="9 10">MT2928</strain>
    </source>
</reference>
<dbReference type="EMBL" id="CP064942">
    <property type="protein sequence ID" value="QPH53296.1"/>
    <property type="molecule type" value="Genomic_DNA"/>
</dbReference>
<evidence type="ECO:0000256" key="6">
    <source>
        <dbReference type="ARBA" id="ARBA00022842"/>
    </source>
</evidence>
<dbReference type="PANTHER" id="PTHR30001">
    <property type="entry name" value="RIBONUCLEASE"/>
    <property type="match status" value="1"/>
</dbReference>
<dbReference type="Proteomes" id="UP000594800">
    <property type="component" value="Chromosome"/>
</dbReference>
<evidence type="ECO:0000256" key="5">
    <source>
        <dbReference type="ARBA" id="ARBA00022801"/>
    </source>
</evidence>
<accession>A0A7S9LQ81</accession>
<dbReference type="GO" id="GO:0005737">
    <property type="term" value="C:cytoplasm"/>
    <property type="evidence" value="ECO:0007669"/>
    <property type="project" value="TreeGrafter"/>
</dbReference>
<evidence type="ECO:0000256" key="7">
    <source>
        <dbReference type="ARBA" id="ARBA00022884"/>
    </source>
</evidence>
<evidence type="ECO:0000256" key="2">
    <source>
        <dbReference type="ARBA" id="ARBA00022722"/>
    </source>
</evidence>
<gene>
    <name evidence="9" type="ORF">I0K15_16105</name>
</gene>
<dbReference type="AlphaFoldDB" id="A0A7S9LQ81"/>
<dbReference type="GO" id="GO:0006364">
    <property type="term" value="P:rRNA processing"/>
    <property type="evidence" value="ECO:0007669"/>
    <property type="project" value="TreeGrafter"/>
</dbReference>
<evidence type="ECO:0000313" key="10">
    <source>
        <dbReference type="Proteomes" id="UP000594800"/>
    </source>
</evidence>
<dbReference type="InterPro" id="IPR019307">
    <property type="entry name" value="RNA-bd_AU-1/RNase_E/G"/>
</dbReference>
<proteinExistence type="predicted"/>
<protein>
    <submittedName>
        <fullName evidence="9">Ribonuclease E/G</fullName>
    </submittedName>
</protein>
<keyword evidence="3" id="KW-0479">Metal-binding</keyword>
<keyword evidence="10" id="KW-1185">Reference proteome</keyword>
<evidence type="ECO:0000256" key="4">
    <source>
        <dbReference type="ARBA" id="ARBA00022759"/>
    </source>
</evidence>
<feature type="domain" description="RNA-binding protein AU-1/Ribonuclease E/G" evidence="8">
    <location>
        <begin position="212"/>
        <end position="337"/>
    </location>
</feature>
<dbReference type="GO" id="GO:0004519">
    <property type="term" value="F:endonuclease activity"/>
    <property type="evidence" value="ECO:0007669"/>
    <property type="project" value="UniProtKB-KW"/>
</dbReference>
<dbReference type="PANTHER" id="PTHR30001:SF1">
    <property type="entry name" value="RIBONUCLEASE E_G-LIKE PROTEIN, CHLOROPLASTIC"/>
    <property type="match status" value="1"/>
</dbReference>
<dbReference type="Pfam" id="PF10150">
    <property type="entry name" value="RNase_E_G"/>
    <property type="match status" value="2"/>
</dbReference>
<evidence type="ECO:0000256" key="3">
    <source>
        <dbReference type="ARBA" id="ARBA00022723"/>
    </source>
</evidence>
<keyword evidence="4" id="KW-0255">Endonuclease</keyword>
<dbReference type="KEGG" id="poz:I0K15_16105"/>
<keyword evidence="6" id="KW-0460">Magnesium</keyword>
<evidence type="ECO:0000259" key="8">
    <source>
        <dbReference type="Pfam" id="PF10150"/>
    </source>
</evidence>
<dbReference type="GO" id="GO:0004540">
    <property type="term" value="F:RNA nuclease activity"/>
    <property type="evidence" value="ECO:0007669"/>
    <property type="project" value="InterPro"/>
</dbReference>
<dbReference type="GO" id="GO:0003723">
    <property type="term" value="F:RNA binding"/>
    <property type="evidence" value="ECO:0007669"/>
    <property type="project" value="UniProtKB-KW"/>
</dbReference>
<dbReference type="GO" id="GO:0016787">
    <property type="term" value="F:hydrolase activity"/>
    <property type="evidence" value="ECO:0007669"/>
    <property type="project" value="UniProtKB-KW"/>
</dbReference>
<dbReference type="InterPro" id="IPR004659">
    <property type="entry name" value="RNase_E/G"/>
</dbReference>
<comment type="cofactor">
    <cofactor evidence="1">
        <name>Mg(2+)</name>
        <dbReference type="ChEBI" id="CHEBI:18420"/>
    </cofactor>
</comment>
<keyword evidence="2" id="KW-0540">Nuclease</keyword>
<name>A0A7S9LQ81_9RHOB</name>
<feature type="domain" description="RNA-binding protein AU-1/Ribonuclease E/G" evidence="8">
    <location>
        <begin position="107"/>
        <end position="208"/>
    </location>
</feature>
<keyword evidence="5" id="KW-0378">Hydrolase</keyword>
<organism evidence="9 10">
    <name type="scientific">Pontivivens ytuae</name>
    <dbReference type="NCBI Taxonomy" id="2789856"/>
    <lineage>
        <taxon>Bacteria</taxon>
        <taxon>Pseudomonadati</taxon>
        <taxon>Pseudomonadota</taxon>
        <taxon>Alphaproteobacteria</taxon>
        <taxon>Rhodobacterales</taxon>
        <taxon>Paracoccaceae</taxon>
        <taxon>Pontivivens</taxon>
    </lineage>
</organism>
<keyword evidence="7" id="KW-0694">RNA-binding</keyword>
<evidence type="ECO:0000256" key="1">
    <source>
        <dbReference type="ARBA" id="ARBA00001946"/>
    </source>
</evidence>
<sequence length="347" mass="36591">MKGSVVAIEPRADGAGDMAALMVNGRLHDLLIDPPESNRLQPGAIYRGILDRPVKGAGAATVRLPDGQSGWLREAKGIRPGTALLVQVTTHAEPGKAAPLSPRPIFKSRYAIVTPGAPGLNVARSIKDEEGRDRLDVIAREVMDGAESLGLVIRSAAAEAEDGAVADDIAEMRALAEQVLADPGTEPELLVDAPGAATLAWRDWPTPDLVEDRAGSFADHGVLDEIELLHSPREPLSGGAWMSVEPTSALVAVDVNTGGDFSPAAGLKANLAALAALPRALRLRGLGGQIVLDLAPSTKKLRPELEAAARRALRADVVETQVVGWTPLGHLELNRKRERLPLTEVLP</sequence>